<dbReference type="GO" id="GO:0043161">
    <property type="term" value="P:proteasome-mediated ubiquitin-dependent protein catabolic process"/>
    <property type="evidence" value="ECO:0007669"/>
    <property type="project" value="UniProtKB-UniRule"/>
</dbReference>
<dbReference type="PROSITE" id="PS50030">
    <property type="entry name" value="UBA"/>
    <property type="match status" value="1"/>
</dbReference>
<dbReference type="PRINTS" id="PR01839">
    <property type="entry name" value="RAD23PROTEIN"/>
</dbReference>
<dbReference type="InterPro" id="IPR006636">
    <property type="entry name" value="STI1_HS-bd"/>
</dbReference>
<dbReference type="InterPro" id="IPR004806">
    <property type="entry name" value="Rad23"/>
</dbReference>
<proteinExistence type="inferred from homology"/>
<keyword evidence="2" id="KW-0963">Cytoplasm</keyword>
<dbReference type="Gene3D" id="1.10.8.10">
    <property type="entry name" value="DNA helicase RuvA subunit, C-terminal domain"/>
    <property type="match status" value="1"/>
</dbReference>
<keyword evidence="5" id="KW-1185">Reference proteome</keyword>
<feature type="compositionally biased region" description="Low complexity" evidence="3">
    <location>
        <begin position="100"/>
        <end position="125"/>
    </location>
</feature>
<comment type="similarity">
    <text evidence="2">Belongs to the RAD23 family.</text>
</comment>
<accession>A0A915CLH9</accession>
<protein>
    <recommendedName>
        <fullName evidence="2">UV excision repair protein RAD23</fullName>
    </recommendedName>
</protein>
<dbReference type="PANTHER" id="PTHR10621:SF0">
    <property type="entry name" value="UV EXCISION REPAIR PROTEIN RAD23"/>
    <property type="match status" value="1"/>
</dbReference>
<dbReference type="InterPro" id="IPR015360">
    <property type="entry name" value="XPC-bd"/>
</dbReference>
<comment type="subcellular location">
    <subcellularLocation>
        <location evidence="2">Nucleus</location>
    </subcellularLocation>
    <subcellularLocation>
        <location evidence="2">Cytoplasm</location>
    </subcellularLocation>
</comment>
<sequence>MQTVEAIQAMDIQEKNGIPDIVNIQDQVVVNPAAGDDSDNEDSEAGQGLTFLQNSPQFQQLRDLVRADPALLQQIVQQIADSNPELMSAIRNNQEERQFARGGAAPPAVAATPAANPAPGGGQAAPPGGVVTINVSETDRAAIQRLKALGFPEQLIIEAYFACDKNEDLAANYILARMDEFQEDIGGQGGQAE</sequence>
<evidence type="ECO:0000259" key="4">
    <source>
        <dbReference type="PROSITE" id="PS50030"/>
    </source>
</evidence>
<dbReference type="WBParaSite" id="jg10239">
    <property type="protein sequence ID" value="jg10239"/>
    <property type="gene ID" value="jg10239"/>
</dbReference>
<dbReference type="SUPFAM" id="SSF46934">
    <property type="entry name" value="UBA-like"/>
    <property type="match status" value="1"/>
</dbReference>
<dbReference type="PANTHER" id="PTHR10621">
    <property type="entry name" value="UV EXCISION REPAIR PROTEIN RAD23"/>
    <property type="match status" value="1"/>
</dbReference>
<dbReference type="InterPro" id="IPR009060">
    <property type="entry name" value="UBA-like_sf"/>
</dbReference>
<evidence type="ECO:0000313" key="6">
    <source>
        <dbReference type="WBParaSite" id="jg10239"/>
    </source>
</evidence>
<dbReference type="Gene3D" id="1.10.10.540">
    <property type="entry name" value="XPC-binding domain"/>
    <property type="match status" value="1"/>
</dbReference>
<evidence type="ECO:0000313" key="5">
    <source>
        <dbReference type="Proteomes" id="UP000887574"/>
    </source>
</evidence>
<dbReference type="GO" id="GO:0003684">
    <property type="term" value="F:damaged DNA binding"/>
    <property type="evidence" value="ECO:0007669"/>
    <property type="project" value="UniProtKB-UniRule"/>
</dbReference>
<evidence type="ECO:0000256" key="1">
    <source>
        <dbReference type="ARBA" id="ARBA00023242"/>
    </source>
</evidence>
<reference evidence="6" key="1">
    <citation type="submission" date="2022-11" db="UniProtKB">
        <authorList>
            <consortium name="WormBaseParasite"/>
        </authorList>
    </citation>
    <scope>IDENTIFICATION</scope>
</reference>
<evidence type="ECO:0000256" key="3">
    <source>
        <dbReference type="SAM" id="MobiDB-lite"/>
    </source>
</evidence>
<dbReference type="SMART" id="SM00727">
    <property type="entry name" value="STI1"/>
    <property type="match status" value="1"/>
</dbReference>
<dbReference type="GO" id="GO:0043130">
    <property type="term" value="F:ubiquitin binding"/>
    <property type="evidence" value="ECO:0007669"/>
    <property type="project" value="UniProtKB-UniRule"/>
</dbReference>
<dbReference type="GO" id="GO:0070628">
    <property type="term" value="F:proteasome binding"/>
    <property type="evidence" value="ECO:0007669"/>
    <property type="project" value="TreeGrafter"/>
</dbReference>
<dbReference type="GO" id="GO:0005654">
    <property type="term" value="C:nucleoplasm"/>
    <property type="evidence" value="ECO:0007669"/>
    <property type="project" value="TreeGrafter"/>
</dbReference>
<organism evidence="5 6">
    <name type="scientific">Ditylenchus dipsaci</name>
    <dbReference type="NCBI Taxonomy" id="166011"/>
    <lineage>
        <taxon>Eukaryota</taxon>
        <taxon>Metazoa</taxon>
        <taxon>Ecdysozoa</taxon>
        <taxon>Nematoda</taxon>
        <taxon>Chromadorea</taxon>
        <taxon>Rhabditida</taxon>
        <taxon>Tylenchina</taxon>
        <taxon>Tylenchomorpha</taxon>
        <taxon>Sphaerularioidea</taxon>
        <taxon>Anguinidae</taxon>
        <taxon>Anguininae</taxon>
        <taxon>Ditylenchus</taxon>
    </lineage>
</organism>
<dbReference type="AlphaFoldDB" id="A0A915CLH9"/>
<dbReference type="GO" id="GO:0031593">
    <property type="term" value="F:polyubiquitin modification-dependent protein binding"/>
    <property type="evidence" value="ECO:0007669"/>
    <property type="project" value="UniProtKB-UniRule"/>
</dbReference>
<dbReference type="InterPro" id="IPR036353">
    <property type="entry name" value="XPC-bd_sf"/>
</dbReference>
<dbReference type="InterPro" id="IPR015940">
    <property type="entry name" value="UBA"/>
</dbReference>
<feature type="region of interest" description="Disordered" evidence="3">
    <location>
        <begin position="99"/>
        <end position="125"/>
    </location>
</feature>
<dbReference type="SUPFAM" id="SSF101238">
    <property type="entry name" value="XPC-binding domain"/>
    <property type="match status" value="1"/>
</dbReference>
<dbReference type="Pfam" id="PF09280">
    <property type="entry name" value="XPC-binding"/>
    <property type="match status" value="1"/>
</dbReference>
<comment type="function">
    <text evidence="2">Multiubiquitin chain receptor involved in modulation of proteasomal degradation. Involved in nucleotide excision repair.</text>
</comment>
<keyword evidence="2" id="KW-0234">DNA repair</keyword>
<evidence type="ECO:0000256" key="2">
    <source>
        <dbReference type="RuleBase" id="RU367049"/>
    </source>
</evidence>
<dbReference type="Proteomes" id="UP000887574">
    <property type="component" value="Unplaced"/>
</dbReference>
<dbReference type="Pfam" id="PF00627">
    <property type="entry name" value="UBA"/>
    <property type="match status" value="1"/>
</dbReference>
<dbReference type="GO" id="GO:0005829">
    <property type="term" value="C:cytosol"/>
    <property type="evidence" value="ECO:0007669"/>
    <property type="project" value="TreeGrafter"/>
</dbReference>
<name>A0A915CLH9_9BILA</name>
<feature type="domain" description="UBA" evidence="4">
    <location>
        <begin position="137"/>
        <end position="177"/>
    </location>
</feature>
<dbReference type="CDD" id="cd14380">
    <property type="entry name" value="UBA2_Rad23"/>
    <property type="match status" value="1"/>
</dbReference>
<keyword evidence="2" id="KW-0227">DNA damage</keyword>
<dbReference type="SMART" id="SM00165">
    <property type="entry name" value="UBA"/>
    <property type="match status" value="1"/>
</dbReference>
<dbReference type="FunFam" id="1.10.8.10:FF:000002">
    <property type="entry name" value="UV excision repair protein RAD23 homolog"/>
    <property type="match status" value="1"/>
</dbReference>
<dbReference type="GO" id="GO:0006289">
    <property type="term" value="P:nucleotide-excision repair"/>
    <property type="evidence" value="ECO:0007669"/>
    <property type="project" value="UniProtKB-UniRule"/>
</dbReference>
<keyword evidence="1 2" id="KW-0539">Nucleus</keyword>